<evidence type="ECO:0000313" key="1">
    <source>
        <dbReference type="EMBL" id="RZU99411.1"/>
    </source>
</evidence>
<gene>
    <name evidence="1" type="ORF">EV698_1701</name>
</gene>
<evidence type="ECO:0000313" key="2">
    <source>
        <dbReference type="Proteomes" id="UP000292298"/>
    </source>
</evidence>
<dbReference type="AlphaFoldDB" id="A0A4Q8D1X8"/>
<reference evidence="1 2" key="1">
    <citation type="submission" date="2019-02" db="EMBL/GenBank/DDBJ databases">
        <title>Genomic Encyclopedia of Type Strains, Phase IV (KMG-IV): sequencing the most valuable type-strain genomes for metagenomic binning, comparative biology and taxonomic classification.</title>
        <authorList>
            <person name="Goeker M."/>
        </authorList>
    </citation>
    <scope>NUCLEOTIDE SEQUENCE [LARGE SCALE GENOMIC DNA]</scope>
    <source>
        <strain evidence="1 2">DSM 21056</strain>
    </source>
</reference>
<organism evidence="1 2">
    <name type="scientific">Spiribacter vilamensis</name>
    <dbReference type="NCBI Taxonomy" id="531306"/>
    <lineage>
        <taxon>Bacteria</taxon>
        <taxon>Pseudomonadati</taxon>
        <taxon>Pseudomonadota</taxon>
        <taxon>Gammaproteobacteria</taxon>
        <taxon>Chromatiales</taxon>
        <taxon>Ectothiorhodospiraceae</taxon>
        <taxon>Spiribacter</taxon>
    </lineage>
</organism>
<dbReference type="InterPro" id="IPR027417">
    <property type="entry name" value="P-loop_NTPase"/>
</dbReference>
<name>A0A4Q8D1X8_9GAMM</name>
<keyword evidence="2" id="KW-1185">Reference proteome</keyword>
<protein>
    <recommendedName>
        <fullName evidence="3">Sulfotransferase family protein</fullName>
    </recommendedName>
</protein>
<comment type="caution">
    <text evidence="1">The sequence shown here is derived from an EMBL/GenBank/DDBJ whole genome shotgun (WGS) entry which is preliminary data.</text>
</comment>
<dbReference type="EMBL" id="SHLI01000001">
    <property type="protein sequence ID" value="RZU99411.1"/>
    <property type="molecule type" value="Genomic_DNA"/>
</dbReference>
<evidence type="ECO:0008006" key="3">
    <source>
        <dbReference type="Google" id="ProtNLM"/>
    </source>
</evidence>
<accession>A0A4Q8D1X8</accession>
<dbReference type="Gene3D" id="3.40.50.300">
    <property type="entry name" value="P-loop containing nucleotide triphosphate hydrolases"/>
    <property type="match status" value="1"/>
</dbReference>
<sequence length="247" mass="28484">MIVLHDPGIIFLKSRKTAGSSLEIALSAFAQSGDVITPIDPKEGDDQVREKLGYPGPMNYEKSTAEVFVRPTIRDLRYALRGKEVVRYHHHCSASRARLHLGKKRWEQMTKVSIVRNPWDYMVSSYYWGNRDQGELPAFQSWCLEKKRLMNRNHRQYFIGNRCVIDRFIRYENFREDLLSLEEEFSGLSGLADNFSGMTAKKGIRPKSGPSVAELFSKAPKADRLVRRKCQFEIDTFGYEGPVLEKV</sequence>
<dbReference type="Proteomes" id="UP000292298">
    <property type="component" value="Unassembled WGS sequence"/>
</dbReference>
<proteinExistence type="predicted"/>
<dbReference type="RefSeq" id="WP_130503645.1">
    <property type="nucleotide sequence ID" value="NZ_SHLI01000001.1"/>
</dbReference>
<dbReference type="SUPFAM" id="SSF52540">
    <property type="entry name" value="P-loop containing nucleoside triphosphate hydrolases"/>
    <property type="match status" value="1"/>
</dbReference>
<dbReference type="OrthoDB" id="288532at2"/>